<dbReference type="SUPFAM" id="SSF46689">
    <property type="entry name" value="Homeodomain-like"/>
    <property type="match status" value="1"/>
</dbReference>
<protein>
    <submittedName>
        <fullName evidence="8">Fis family transcriptional regulator</fullName>
    </submittedName>
</protein>
<dbReference type="OrthoDB" id="9771372at2"/>
<evidence type="ECO:0000259" key="6">
    <source>
        <dbReference type="PROSITE" id="PS50045"/>
    </source>
</evidence>
<dbReference type="Pfam" id="PF00158">
    <property type="entry name" value="Sigma54_activat"/>
    <property type="match status" value="1"/>
</dbReference>
<evidence type="ECO:0000313" key="9">
    <source>
        <dbReference type="Proteomes" id="UP000012081"/>
    </source>
</evidence>
<evidence type="ECO:0000256" key="3">
    <source>
        <dbReference type="ARBA" id="ARBA00023015"/>
    </source>
</evidence>
<dbReference type="Gene3D" id="1.10.8.60">
    <property type="match status" value="1"/>
</dbReference>
<dbReference type="FunFam" id="3.40.50.300:FF:000006">
    <property type="entry name" value="DNA-binding transcriptional regulator NtrC"/>
    <property type="match status" value="1"/>
</dbReference>
<dbReference type="Gene3D" id="3.40.50.300">
    <property type="entry name" value="P-loop containing nucleotide triphosphate hydrolases"/>
    <property type="match status" value="1"/>
</dbReference>
<evidence type="ECO:0000256" key="5">
    <source>
        <dbReference type="SAM" id="Coils"/>
    </source>
</evidence>
<reference evidence="8 9" key="1">
    <citation type="submission" date="2013-03" db="EMBL/GenBank/DDBJ databases">
        <title>Assembly of a new bacterial strain Brevibacillus borstelensis AK1.</title>
        <authorList>
            <person name="Rajan I."/>
            <person name="PoliReddy D."/>
            <person name="Sugumar T."/>
            <person name="Rathinam K."/>
            <person name="Alqarawi S."/>
            <person name="Khalil A.B."/>
            <person name="Sivakumar N."/>
        </authorList>
    </citation>
    <scope>NUCLEOTIDE SEQUENCE [LARGE SCALE GENOMIC DNA]</scope>
    <source>
        <strain evidence="8 9">AK1</strain>
    </source>
</reference>
<dbReference type="GO" id="GO:0043565">
    <property type="term" value="F:sequence-specific DNA binding"/>
    <property type="evidence" value="ECO:0007669"/>
    <property type="project" value="InterPro"/>
</dbReference>
<dbReference type="RefSeq" id="WP_003385800.1">
    <property type="nucleotide sequence ID" value="NZ_APBN01000001.1"/>
</dbReference>
<dbReference type="InterPro" id="IPR027417">
    <property type="entry name" value="P-loop_NTPase"/>
</dbReference>
<keyword evidence="9" id="KW-1185">Reference proteome</keyword>
<keyword evidence="5" id="KW-0175">Coiled coil</keyword>
<dbReference type="InterPro" id="IPR058031">
    <property type="entry name" value="AAA_lid_NorR"/>
</dbReference>
<organism evidence="8 9">
    <name type="scientific">Brevibacillus borstelensis AK1</name>
    <dbReference type="NCBI Taxonomy" id="1300222"/>
    <lineage>
        <taxon>Bacteria</taxon>
        <taxon>Bacillati</taxon>
        <taxon>Bacillota</taxon>
        <taxon>Bacilli</taxon>
        <taxon>Bacillales</taxon>
        <taxon>Paenibacillaceae</taxon>
        <taxon>Brevibacillus</taxon>
    </lineage>
</organism>
<dbReference type="GO" id="GO:0005524">
    <property type="term" value="F:ATP binding"/>
    <property type="evidence" value="ECO:0007669"/>
    <property type="project" value="UniProtKB-KW"/>
</dbReference>
<dbReference type="EMBL" id="APBN01000001">
    <property type="protein sequence ID" value="EMT54114.1"/>
    <property type="molecule type" value="Genomic_DNA"/>
</dbReference>
<dbReference type="Pfam" id="PF00989">
    <property type="entry name" value="PAS"/>
    <property type="match status" value="2"/>
</dbReference>
<evidence type="ECO:0000256" key="1">
    <source>
        <dbReference type="ARBA" id="ARBA00022741"/>
    </source>
</evidence>
<sequence>MQIELIEFLDLIPYGIVLVDRDGMITFVNTAGSQLLGLKREEIVERPISSIAPGSDMLQVMSQGRPSLRREIRYGEKLFLVDRLPFSVAGEVVGGISIFQPLGHMADSLGRWTEQERELHQFKELVEQLYDGIVMCDKSGIITMINQSYCDFLGTTIEEAIGRHVTEVIENTRMHLVIKSGKPEIDQLMRIGDREIIVSRMPLKEGEETVGALGKVVFSDLRELRSIVERYNIMERKLDFYRQELKRMMGAKYSFAHIFAEHPLMKEAVHLAKRIAQTKSSVLILGESGTGKELFAHAIHEESSRADGAFVRVNCAAIPKDLMEAELFGYEDGAFTGAKKGGKPGKIELANNGTLFLDEIGDMPLDMQAKLLRVLQEKEVERIGATRPVSVDIRVIAATHRPLEKLIREGSFREDLYYRLNVFTINLPPLRVLGLSIIALAHELIKKLNNELYTDVTGISRQVQEIFLAHRWPGNMREMNNVLERAVQLAEQGELEVEHLPPYLLDRQVTVDSENASFDLEAEVAKTERRVLEAALAHCGGNKVQAAQLLGIHRASLYRKLEKHRIPNE</sequence>
<comment type="caution">
    <text evidence="8">The sequence shown here is derived from an EMBL/GenBank/DDBJ whole genome shotgun (WGS) entry which is preliminary data.</text>
</comment>
<name>M8DCU3_9BACL</name>
<proteinExistence type="predicted"/>
<evidence type="ECO:0000313" key="8">
    <source>
        <dbReference type="EMBL" id="EMT54114.1"/>
    </source>
</evidence>
<feature type="domain" description="PAS" evidence="7">
    <location>
        <begin position="118"/>
        <end position="192"/>
    </location>
</feature>
<dbReference type="InterPro" id="IPR025662">
    <property type="entry name" value="Sigma_54_int_dom_ATP-bd_1"/>
</dbReference>
<dbReference type="InterPro" id="IPR025943">
    <property type="entry name" value="Sigma_54_int_dom_ATP-bd_2"/>
</dbReference>
<gene>
    <name evidence="8" type="ORF">I532_00870</name>
</gene>
<dbReference type="Pfam" id="PF25601">
    <property type="entry name" value="AAA_lid_14"/>
    <property type="match status" value="1"/>
</dbReference>
<dbReference type="InterPro" id="IPR003593">
    <property type="entry name" value="AAA+_ATPase"/>
</dbReference>
<evidence type="ECO:0000256" key="4">
    <source>
        <dbReference type="ARBA" id="ARBA00023163"/>
    </source>
</evidence>
<dbReference type="PROSITE" id="PS00675">
    <property type="entry name" value="SIGMA54_INTERACT_1"/>
    <property type="match status" value="1"/>
</dbReference>
<dbReference type="SMART" id="SM00091">
    <property type="entry name" value="PAS"/>
    <property type="match status" value="2"/>
</dbReference>
<dbReference type="SUPFAM" id="SSF52540">
    <property type="entry name" value="P-loop containing nucleoside triphosphate hydrolases"/>
    <property type="match status" value="1"/>
</dbReference>
<dbReference type="SUPFAM" id="SSF55785">
    <property type="entry name" value="PYP-like sensor domain (PAS domain)"/>
    <property type="match status" value="2"/>
</dbReference>
<feature type="domain" description="Sigma-54 factor interaction" evidence="6">
    <location>
        <begin position="258"/>
        <end position="488"/>
    </location>
</feature>
<dbReference type="Gene3D" id="3.30.450.20">
    <property type="entry name" value="PAS domain"/>
    <property type="match status" value="2"/>
</dbReference>
<dbReference type="Proteomes" id="UP000012081">
    <property type="component" value="Unassembled WGS sequence"/>
</dbReference>
<dbReference type="NCBIfam" id="TIGR00229">
    <property type="entry name" value="sensory_box"/>
    <property type="match status" value="2"/>
</dbReference>
<keyword evidence="1" id="KW-0547">Nucleotide-binding</keyword>
<dbReference type="InterPro" id="IPR000014">
    <property type="entry name" value="PAS"/>
</dbReference>
<dbReference type="PANTHER" id="PTHR32071:SF57">
    <property type="entry name" value="C4-DICARBOXYLATE TRANSPORT TRANSCRIPTIONAL REGULATORY PROTEIN DCTD"/>
    <property type="match status" value="1"/>
</dbReference>
<dbReference type="PATRIC" id="fig|1300222.3.peg.186"/>
<keyword evidence="2" id="KW-0067">ATP-binding</keyword>
<dbReference type="Gene3D" id="1.10.10.60">
    <property type="entry name" value="Homeodomain-like"/>
    <property type="match status" value="1"/>
</dbReference>
<keyword evidence="4" id="KW-0804">Transcription</keyword>
<dbReference type="AlphaFoldDB" id="M8DCU3"/>
<feature type="coiled-coil region" evidence="5">
    <location>
        <begin position="224"/>
        <end position="251"/>
    </location>
</feature>
<dbReference type="SMART" id="SM00382">
    <property type="entry name" value="AAA"/>
    <property type="match status" value="1"/>
</dbReference>
<dbReference type="PROSITE" id="PS50045">
    <property type="entry name" value="SIGMA54_INTERACT_4"/>
    <property type="match status" value="1"/>
</dbReference>
<dbReference type="PRINTS" id="PR01590">
    <property type="entry name" value="HTHFIS"/>
</dbReference>
<evidence type="ECO:0000256" key="2">
    <source>
        <dbReference type="ARBA" id="ARBA00022840"/>
    </source>
</evidence>
<feature type="domain" description="PAS" evidence="7">
    <location>
        <begin position="1"/>
        <end position="71"/>
    </location>
</feature>
<dbReference type="InterPro" id="IPR002078">
    <property type="entry name" value="Sigma_54_int"/>
</dbReference>
<dbReference type="InterPro" id="IPR013767">
    <property type="entry name" value="PAS_fold"/>
</dbReference>
<dbReference type="GO" id="GO:0006355">
    <property type="term" value="P:regulation of DNA-templated transcription"/>
    <property type="evidence" value="ECO:0007669"/>
    <property type="project" value="InterPro"/>
</dbReference>
<dbReference type="CDD" id="cd00009">
    <property type="entry name" value="AAA"/>
    <property type="match status" value="1"/>
</dbReference>
<keyword evidence="3" id="KW-0805">Transcription regulation</keyword>
<accession>M8DCU3</accession>
<dbReference type="PROSITE" id="PS50112">
    <property type="entry name" value="PAS"/>
    <property type="match status" value="2"/>
</dbReference>
<dbReference type="InterPro" id="IPR009057">
    <property type="entry name" value="Homeodomain-like_sf"/>
</dbReference>
<dbReference type="STRING" id="1300222.I532_00870"/>
<evidence type="ECO:0000259" key="7">
    <source>
        <dbReference type="PROSITE" id="PS50112"/>
    </source>
</evidence>
<dbReference type="PANTHER" id="PTHR32071">
    <property type="entry name" value="TRANSCRIPTIONAL REGULATORY PROTEIN"/>
    <property type="match status" value="1"/>
</dbReference>
<dbReference type="InterPro" id="IPR002197">
    <property type="entry name" value="HTH_Fis"/>
</dbReference>
<dbReference type="Pfam" id="PF02954">
    <property type="entry name" value="HTH_8"/>
    <property type="match status" value="1"/>
</dbReference>
<dbReference type="PROSITE" id="PS00676">
    <property type="entry name" value="SIGMA54_INTERACT_2"/>
    <property type="match status" value="1"/>
</dbReference>
<dbReference type="InterPro" id="IPR035965">
    <property type="entry name" value="PAS-like_dom_sf"/>
</dbReference>
<dbReference type="CDD" id="cd00130">
    <property type="entry name" value="PAS"/>
    <property type="match status" value="2"/>
</dbReference>